<keyword evidence="4" id="KW-0479">Metal-binding</keyword>
<keyword evidence="9" id="KW-1185">Reference proteome</keyword>
<evidence type="ECO:0000259" key="7">
    <source>
        <dbReference type="Pfam" id="PF03936"/>
    </source>
</evidence>
<dbReference type="Pfam" id="PF03936">
    <property type="entry name" value="Terpene_synth_C"/>
    <property type="match status" value="1"/>
</dbReference>
<dbReference type="Gene3D" id="1.10.600.10">
    <property type="entry name" value="Farnesyl Diphosphate Synthase"/>
    <property type="match status" value="1"/>
</dbReference>
<gene>
    <name evidence="8" type="ORF">BUALT_Bualt03G0150400</name>
</gene>
<dbReference type="InterPro" id="IPR036965">
    <property type="entry name" value="Terpene_synth_N_sf"/>
</dbReference>
<evidence type="ECO:0000313" key="9">
    <source>
        <dbReference type="Proteomes" id="UP000826271"/>
    </source>
</evidence>
<dbReference type="InterPro" id="IPR001906">
    <property type="entry name" value="Terpene_synth_N"/>
</dbReference>
<dbReference type="SFLD" id="SFLDS00005">
    <property type="entry name" value="Isoprenoid_Synthase_Type_I"/>
    <property type="match status" value="1"/>
</dbReference>
<dbReference type="InterPro" id="IPR034741">
    <property type="entry name" value="Terpene_cyclase-like_1_C"/>
</dbReference>
<dbReference type="Gene3D" id="1.50.10.130">
    <property type="entry name" value="Terpene synthase, N-terminal domain"/>
    <property type="match status" value="1"/>
</dbReference>
<evidence type="ECO:0000313" key="8">
    <source>
        <dbReference type="EMBL" id="KAG8386454.1"/>
    </source>
</evidence>
<evidence type="ECO:0000256" key="1">
    <source>
        <dbReference type="ARBA" id="ARBA00001946"/>
    </source>
</evidence>
<dbReference type="Pfam" id="PF01397">
    <property type="entry name" value="Terpene_synth"/>
    <property type="match status" value="1"/>
</dbReference>
<dbReference type="AlphaFoldDB" id="A0AAV6XV13"/>
<organism evidence="8 9">
    <name type="scientific">Buddleja alternifolia</name>
    <dbReference type="NCBI Taxonomy" id="168488"/>
    <lineage>
        <taxon>Eukaryota</taxon>
        <taxon>Viridiplantae</taxon>
        <taxon>Streptophyta</taxon>
        <taxon>Embryophyta</taxon>
        <taxon>Tracheophyta</taxon>
        <taxon>Spermatophyta</taxon>
        <taxon>Magnoliopsida</taxon>
        <taxon>eudicotyledons</taxon>
        <taxon>Gunneridae</taxon>
        <taxon>Pentapetalae</taxon>
        <taxon>asterids</taxon>
        <taxon>lamiids</taxon>
        <taxon>Lamiales</taxon>
        <taxon>Scrophulariaceae</taxon>
        <taxon>Buddlejeae</taxon>
        <taxon>Buddleja</taxon>
    </lineage>
</organism>
<dbReference type="PANTHER" id="PTHR31225">
    <property type="entry name" value="OS04G0344100 PROTEIN-RELATED"/>
    <property type="match status" value="1"/>
</dbReference>
<comment type="cofactor">
    <cofactor evidence="1">
        <name>Mg(2+)</name>
        <dbReference type="ChEBI" id="CHEBI:18420"/>
    </cofactor>
</comment>
<comment type="pathway">
    <text evidence="2">Secondary metabolite biosynthesis; terpenoid biosynthesis.</text>
</comment>
<evidence type="ECO:0000256" key="3">
    <source>
        <dbReference type="ARBA" id="ARBA00006333"/>
    </source>
</evidence>
<dbReference type="FunFam" id="1.50.10.130:FF:000001">
    <property type="entry name" value="Isoprene synthase, chloroplastic"/>
    <property type="match status" value="1"/>
</dbReference>
<dbReference type="GO" id="GO:0016102">
    <property type="term" value="P:diterpenoid biosynthetic process"/>
    <property type="evidence" value="ECO:0007669"/>
    <property type="project" value="InterPro"/>
</dbReference>
<evidence type="ECO:0000256" key="2">
    <source>
        <dbReference type="ARBA" id="ARBA00004721"/>
    </source>
</evidence>
<evidence type="ECO:0000259" key="6">
    <source>
        <dbReference type="Pfam" id="PF01397"/>
    </source>
</evidence>
<dbReference type="FunFam" id="1.10.600.10:FF:000007">
    <property type="entry name" value="Isoprene synthase, chloroplastic"/>
    <property type="match status" value="1"/>
</dbReference>
<feature type="domain" description="Terpene synthase N-terminal" evidence="6">
    <location>
        <begin position="31"/>
        <end position="209"/>
    </location>
</feature>
<dbReference type="InterPro" id="IPR044814">
    <property type="entry name" value="Terpene_cyclase_plant_C1"/>
</dbReference>
<dbReference type="InterPro" id="IPR008930">
    <property type="entry name" value="Terpenoid_cyclase/PrenylTrfase"/>
</dbReference>
<dbReference type="InterPro" id="IPR008949">
    <property type="entry name" value="Isoprenoid_synthase_dom_sf"/>
</dbReference>
<dbReference type="InterPro" id="IPR050148">
    <property type="entry name" value="Terpene_synthase-like"/>
</dbReference>
<dbReference type="GO" id="GO:0010333">
    <property type="term" value="F:terpene synthase activity"/>
    <property type="evidence" value="ECO:0007669"/>
    <property type="project" value="InterPro"/>
</dbReference>
<comment type="similarity">
    <text evidence="3">Belongs to the terpene synthase family.</text>
</comment>
<reference evidence="8" key="1">
    <citation type="submission" date="2019-10" db="EMBL/GenBank/DDBJ databases">
        <authorList>
            <person name="Zhang R."/>
            <person name="Pan Y."/>
            <person name="Wang J."/>
            <person name="Ma R."/>
            <person name="Yu S."/>
        </authorList>
    </citation>
    <scope>NUCLEOTIDE SEQUENCE</scope>
    <source>
        <strain evidence="8">LA-IB0</strain>
        <tissue evidence="8">Leaf</tissue>
    </source>
</reference>
<evidence type="ECO:0000256" key="5">
    <source>
        <dbReference type="ARBA" id="ARBA00023239"/>
    </source>
</evidence>
<dbReference type="SUPFAM" id="SSF48576">
    <property type="entry name" value="Terpenoid synthases"/>
    <property type="match status" value="1"/>
</dbReference>
<dbReference type="InterPro" id="IPR005630">
    <property type="entry name" value="Terpene_synthase_metal-bd"/>
</dbReference>
<dbReference type="CDD" id="cd00684">
    <property type="entry name" value="Terpene_cyclase_plant_C1"/>
    <property type="match status" value="1"/>
</dbReference>
<keyword evidence="5" id="KW-0456">Lyase</keyword>
<dbReference type="SUPFAM" id="SSF48239">
    <property type="entry name" value="Terpenoid cyclases/Protein prenyltransferases"/>
    <property type="match status" value="1"/>
</dbReference>
<sequence length="560" mass="64942">MAGGSPLDASLSTKDERFENARRSVKYHPSVWRDHFLAYTPDVTELSTSEAEELQKLKEEVRKLLITTPDGSLHKIELIDAVQRLGVAYQFEDEIEISLKNIYDINYSEGNVKENNDLHMVALRFRLLRQQGYNISSDVFNKFIDHEGKFKKSLINNVQGILSLYEAAHLGIQGEEILDEALEFSSSNLRSMNQIHISKSLAAQINEALKTPIRKTYVRLGARKFMTIYQDDDSHNEILLKFAKLDFNYVQKIYQKELHDVTRWWEALDFKNKLPFARDRVVEDFFWAVSDYFEPQYHLSRIILTKNVAMITVIDDIYDHYGSMDDLQLFTDAVERWDYNCIGNLPTYMRHCYKAMLDLYAEIEDENIKVGISYPVQYAREEMKKMIKGYYEEAKWYYNNYIPTTEEYMKVSFVTGGHLMTTTASLAGLGNLVSKEDFDWVVSESPMTWAGVKMGRLMNDMAGYGVEPKISSVECYMKDNTGASKEEAFAEFNKQLKKAWKDINKEFLHPTVVPTMILVRVLYFARLMYLLYKPGEDGYGNSKSATKGFIQYLFIEPVPV</sequence>
<dbReference type="EMBL" id="WHWC01000003">
    <property type="protein sequence ID" value="KAG8386454.1"/>
    <property type="molecule type" value="Genomic_DNA"/>
</dbReference>
<protein>
    <submittedName>
        <fullName evidence="8">Uncharacterized protein</fullName>
    </submittedName>
</protein>
<proteinExistence type="inferred from homology"/>
<accession>A0AAV6XV13</accession>
<dbReference type="GO" id="GO:0000287">
    <property type="term" value="F:magnesium ion binding"/>
    <property type="evidence" value="ECO:0007669"/>
    <property type="project" value="InterPro"/>
</dbReference>
<dbReference type="PANTHER" id="PTHR31225:SF221">
    <property type="entry name" value="(-)-GERMACRENE D SYNTHASE"/>
    <property type="match status" value="1"/>
</dbReference>
<feature type="domain" description="Terpene synthase metal-binding" evidence="7">
    <location>
        <begin position="268"/>
        <end position="502"/>
    </location>
</feature>
<dbReference type="Proteomes" id="UP000826271">
    <property type="component" value="Unassembled WGS sequence"/>
</dbReference>
<evidence type="ECO:0000256" key="4">
    <source>
        <dbReference type="ARBA" id="ARBA00022723"/>
    </source>
</evidence>
<name>A0AAV6XV13_9LAMI</name>
<dbReference type="SFLD" id="SFLDG01019">
    <property type="entry name" value="Terpene_Cyclase_Like_1_C_Termi"/>
    <property type="match status" value="1"/>
</dbReference>
<comment type="caution">
    <text evidence="8">The sequence shown here is derived from an EMBL/GenBank/DDBJ whole genome shotgun (WGS) entry which is preliminary data.</text>
</comment>